<dbReference type="SUPFAM" id="SSF117281">
    <property type="entry name" value="Kelch motif"/>
    <property type="match status" value="2"/>
</dbReference>
<sequence>MKYFQLLVYKLLARAIDTVNRYFDVRRLHYIREVLEINIGIFVHQINYDSDTMAKRRAIYTFRPFEVSDVDYRSTAISSVGSGRRYPKARSGHRIVCSDSSIYCFGGFNPNNSPARNGNYEEREDFFLFHELWKYDMIRKQWTLLLDANNDLPVELASNAMLLSGEMIMIFGGTGYPFGVTCSNKLHVCQTRRKPKDLIEVEVKGDPPPPQYGQAIVISDNFLYTIGGTNGFDYTLDVHRLHLPSRTWEYIYECNQNIREDPSGRYRHELAYDDSKIYVIGGGTSDAVFILANIPVYDIQANKWEYLQTKPDPLANSPGIPTARKCHSCVQIRTDQGLEVIVAGGFDGVNYYNDIWKLNLSTMQWKKMHKSNLPYPLFFHDAAITSDGCMHIFGGIKYSNSTSVRTNTLFKMWTTIPRLSVIAWEALLHYIPSLPSRTKEELLEAGIPRQFVERVFRVPETATILLSGGIKFADLVAEEDRSKKKAHGTGPSAGTAVRPATADSAPEPAVLKDGVPEHSVLDIDKITTCPRCMAAAVGKVGDVYKFQENLLRTMIQIENTYFELGRTSNKNCLIICDRGFMDASAYISKEKWDRMMRSNNWNPVELRDNRYNQIIHMVSAANGAEQFYATEEHSCRSEGVTLARELDYKAASAWIGHPYFDVIDNSTDFENKVNRMIECVCQKLGIDIGDRLSITSRKVKFLVSGPMPPDTVFPAFQDFEVVHHYLQCAGPRVQARLRKRGQNGRWSYIHTIRRPQQHGQSIEVRTQLSHRDYLNMLTQQDDAHFTIYKKRRCFLVNNQYFQMDIYKDPSHPRCKGLILLETYTSLTGDKLKAILPKFLNIVKEVTGQPDYSMFNLSLREDWNNTKKFCYSLHGKNTCCHRTADSTTTNTNTTSTTTPTIATATATTDTGVDKADEAIGAATE</sequence>
<dbReference type="EnsemblMetazoa" id="ASTEI09308-RA">
    <property type="protein sequence ID" value="ASTEI09308-PA"/>
    <property type="gene ID" value="ASTEI09308"/>
</dbReference>
<dbReference type="GO" id="GO:0035091">
    <property type="term" value="F:phosphatidylinositol binding"/>
    <property type="evidence" value="ECO:0007669"/>
    <property type="project" value="TreeGrafter"/>
</dbReference>
<dbReference type="GO" id="GO:0005525">
    <property type="term" value="F:GTP binding"/>
    <property type="evidence" value="ECO:0007669"/>
    <property type="project" value="TreeGrafter"/>
</dbReference>
<dbReference type="Gene3D" id="2.40.320.10">
    <property type="entry name" value="Hypothetical Protein Pfu-838710-001"/>
    <property type="match status" value="1"/>
</dbReference>
<dbReference type="GO" id="GO:0045494">
    <property type="term" value="P:photoreceptor cell maintenance"/>
    <property type="evidence" value="ECO:0007669"/>
    <property type="project" value="TreeGrafter"/>
</dbReference>
<evidence type="ECO:0000259" key="1">
    <source>
        <dbReference type="Pfam" id="PF13521"/>
    </source>
</evidence>
<dbReference type="Pfam" id="PF13521">
    <property type="entry name" value="AAA_28"/>
    <property type="match status" value="1"/>
</dbReference>
<dbReference type="InterPro" id="IPR038727">
    <property type="entry name" value="NadR/Ttd14_AAA_dom"/>
</dbReference>
<dbReference type="STRING" id="30069.A0A182YLH5"/>
<protein>
    <submittedName>
        <fullName evidence="2">AAA_28 domain-containing protein</fullName>
    </submittedName>
</protein>
<keyword evidence="3" id="KW-1185">Reference proteome</keyword>
<evidence type="ECO:0000313" key="3">
    <source>
        <dbReference type="Proteomes" id="UP000076408"/>
    </source>
</evidence>
<name>A0A182YLH5_ANOST</name>
<dbReference type="VEuPathDB" id="VectorBase:ASTEI20_043011"/>
<dbReference type="PANTHER" id="PTHR34932:SF1">
    <property type="entry name" value="TRPL TRANSLOCATION DEFECT PROTEIN 14"/>
    <property type="match status" value="1"/>
</dbReference>
<dbReference type="Gene3D" id="2.120.10.80">
    <property type="entry name" value="Kelch-type beta propeller"/>
    <property type="match status" value="2"/>
</dbReference>
<dbReference type="VEuPathDB" id="VectorBase:ASTEI20_042751"/>
<dbReference type="FunFam" id="2.40.320.10:FF:000003">
    <property type="entry name" value="Uncharacterized protein, isoform C"/>
    <property type="match status" value="1"/>
</dbReference>
<dbReference type="Proteomes" id="UP000076408">
    <property type="component" value="Unassembled WGS sequence"/>
</dbReference>
<dbReference type="InterPro" id="IPR015915">
    <property type="entry name" value="Kelch-typ_b-propeller"/>
</dbReference>
<dbReference type="SUPFAM" id="SSF55154">
    <property type="entry name" value="CYTH-like phosphatases"/>
    <property type="match status" value="1"/>
</dbReference>
<dbReference type="InterPro" id="IPR053227">
    <property type="entry name" value="TRPL-trafficking_regulator"/>
</dbReference>
<dbReference type="GO" id="GO:0070300">
    <property type="term" value="F:phosphatidic acid binding"/>
    <property type="evidence" value="ECO:0007669"/>
    <property type="project" value="TreeGrafter"/>
</dbReference>
<dbReference type="VEuPathDB" id="VectorBase:ASTEI09308"/>
<proteinExistence type="predicted"/>
<evidence type="ECO:0000313" key="2">
    <source>
        <dbReference type="EnsemblMetazoa" id="ASTEI09308-PA"/>
    </source>
</evidence>
<feature type="domain" description="NadR/Ttd14 AAA" evidence="1">
    <location>
        <begin position="545"/>
        <end position="671"/>
    </location>
</feature>
<dbReference type="OMA" id="ERCSING"/>
<organism evidence="2 3">
    <name type="scientific">Anopheles stephensi</name>
    <name type="common">Indo-Pakistan malaria mosquito</name>
    <dbReference type="NCBI Taxonomy" id="30069"/>
    <lineage>
        <taxon>Eukaryota</taxon>
        <taxon>Metazoa</taxon>
        <taxon>Ecdysozoa</taxon>
        <taxon>Arthropoda</taxon>
        <taxon>Hexapoda</taxon>
        <taxon>Insecta</taxon>
        <taxon>Pterygota</taxon>
        <taxon>Neoptera</taxon>
        <taxon>Endopterygota</taxon>
        <taxon>Diptera</taxon>
        <taxon>Nematocera</taxon>
        <taxon>Culicoidea</taxon>
        <taxon>Culicidae</taxon>
        <taxon>Anophelinae</taxon>
        <taxon>Anopheles</taxon>
    </lineage>
</organism>
<dbReference type="AlphaFoldDB" id="A0A182YLH5"/>
<dbReference type="VEuPathDB" id="VectorBase:ASTE007097"/>
<reference evidence="3" key="1">
    <citation type="journal article" date="2014" name="Genome Biol.">
        <title>Genome analysis of a major urban malaria vector mosquito, Anopheles stephensi.</title>
        <authorList>
            <person name="Jiang X."/>
            <person name="Peery A."/>
            <person name="Hall A.B."/>
            <person name="Sharma A."/>
            <person name="Chen X.G."/>
            <person name="Waterhouse R.M."/>
            <person name="Komissarov A."/>
            <person name="Riehle M.M."/>
            <person name="Shouche Y."/>
            <person name="Sharakhova M.V."/>
            <person name="Lawson D."/>
            <person name="Pakpour N."/>
            <person name="Arensburger P."/>
            <person name="Davidson V.L."/>
            <person name="Eiglmeier K."/>
            <person name="Emrich S."/>
            <person name="George P."/>
            <person name="Kennedy R.C."/>
            <person name="Mane S.P."/>
            <person name="Maslen G."/>
            <person name="Oringanje C."/>
            <person name="Qi Y."/>
            <person name="Settlage R."/>
            <person name="Tojo M."/>
            <person name="Tubio J.M."/>
            <person name="Unger M.F."/>
            <person name="Wang B."/>
            <person name="Vernick K.D."/>
            <person name="Ribeiro J.M."/>
            <person name="James A.A."/>
            <person name="Michel K."/>
            <person name="Riehle M.A."/>
            <person name="Luckhart S."/>
            <person name="Sharakhov I.V."/>
            <person name="Tu Z."/>
        </authorList>
    </citation>
    <scope>NUCLEOTIDE SEQUENCE [LARGE SCALE GENOMIC DNA]</scope>
    <source>
        <strain evidence="3">Indian</strain>
    </source>
</reference>
<accession>A0A182YLH5</accession>
<reference evidence="2" key="2">
    <citation type="submission" date="2020-05" db="UniProtKB">
        <authorList>
            <consortium name="EnsemblMetazoa"/>
        </authorList>
    </citation>
    <scope>IDENTIFICATION</scope>
    <source>
        <strain evidence="2">Indian</strain>
    </source>
</reference>
<dbReference type="PANTHER" id="PTHR34932">
    <property type="entry name" value="TRPL TRANSLOCATION DEFECT PROTEIN 14"/>
    <property type="match status" value="1"/>
</dbReference>
<dbReference type="Pfam" id="PF24681">
    <property type="entry name" value="Kelch_KLHDC2_KLHL20_DRC7"/>
    <property type="match status" value="1"/>
</dbReference>
<dbReference type="InterPro" id="IPR033469">
    <property type="entry name" value="CYTH-like_dom_sf"/>
</dbReference>